<feature type="topological domain" description="Lumenal" evidence="14">
    <location>
        <begin position="1"/>
        <end position="50"/>
    </location>
</feature>
<feature type="intramembrane region" description="Helical" evidence="14">
    <location>
        <begin position="51"/>
        <end position="71"/>
    </location>
</feature>
<feature type="topological domain" description="Cytoplasmic" evidence="14">
    <location>
        <begin position="217"/>
        <end position="219"/>
    </location>
</feature>
<dbReference type="InterPro" id="IPR007318">
    <property type="entry name" value="Phopholipid_MeTrfase"/>
</dbReference>
<evidence type="ECO:0000256" key="14">
    <source>
        <dbReference type="HAMAP-Rule" id="MF_03216"/>
    </source>
</evidence>
<dbReference type="EMBL" id="JARBDR010000496">
    <property type="protein sequence ID" value="KAJ8311666.1"/>
    <property type="molecule type" value="Genomic_DNA"/>
</dbReference>
<dbReference type="PANTHER" id="PTHR15458">
    <property type="entry name" value="PHOSPHATIDYLETHANOLAMINE N-METHYLTRANSFERASE"/>
    <property type="match status" value="1"/>
</dbReference>
<feature type="transmembrane region" description="Helical" evidence="15">
    <location>
        <begin position="129"/>
        <end position="149"/>
    </location>
</feature>
<feature type="binding site" evidence="14">
    <location>
        <begin position="136"/>
        <end position="138"/>
    </location>
    <ligand>
        <name>S-adenosyl-L-methionine</name>
        <dbReference type="ChEBI" id="CHEBI:59789"/>
    </ligand>
</feature>
<evidence type="ECO:0000256" key="5">
    <source>
        <dbReference type="ARBA" id="ARBA00022679"/>
    </source>
</evidence>
<keyword evidence="17" id="KW-1185">Reference proteome</keyword>
<evidence type="ECO:0000256" key="13">
    <source>
        <dbReference type="ARBA" id="ARBA00023264"/>
    </source>
</evidence>
<keyword evidence="8 14" id="KW-0256">Endoplasmic reticulum</keyword>
<feature type="topological domain" description="Lumenal" evidence="14">
    <location>
        <begin position="153"/>
        <end position="195"/>
    </location>
</feature>
<organism evidence="16 17">
    <name type="scientific">Tegillarca granosa</name>
    <name type="common">Malaysian cockle</name>
    <name type="synonym">Anadara granosa</name>
    <dbReference type="NCBI Taxonomy" id="220873"/>
    <lineage>
        <taxon>Eukaryota</taxon>
        <taxon>Metazoa</taxon>
        <taxon>Spiralia</taxon>
        <taxon>Lophotrochozoa</taxon>
        <taxon>Mollusca</taxon>
        <taxon>Bivalvia</taxon>
        <taxon>Autobranchia</taxon>
        <taxon>Pteriomorphia</taxon>
        <taxon>Arcoida</taxon>
        <taxon>Arcoidea</taxon>
        <taxon>Arcidae</taxon>
        <taxon>Tegillarca</taxon>
    </lineage>
</organism>
<dbReference type="InterPro" id="IPR024960">
    <property type="entry name" value="PEMT/MFAP"/>
</dbReference>
<dbReference type="EC" id="2.1.1.71" evidence="14"/>
<keyword evidence="3 14" id="KW-0444">Lipid biosynthesis</keyword>
<evidence type="ECO:0000313" key="16">
    <source>
        <dbReference type="EMBL" id="KAJ8311666.1"/>
    </source>
</evidence>
<evidence type="ECO:0000256" key="8">
    <source>
        <dbReference type="ARBA" id="ARBA00022824"/>
    </source>
</evidence>
<feature type="topological domain" description="Lumenal" evidence="14">
    <location>
        <begin position="72"/>
        <end position="83"/>
    </location>
</feature>
<feature type="binding site" evidence="14">
    <location>
        <begin position="218"/>
        <end position="219"/>
    </location>
    <ligand>
        <name>S-adenosyl-L-methionine</name>
        <dbReference type="ChEBI" id="CHEBI:59789"/>
    </ligand>
</feature>
<evidence type="ECO:0000256" key="3">
    <source>
        <dbReference type="ARBA" id="ARBA00022516"/>
    </source>
</evidence>
<evidence type="ECO:0000256" key="2">
    <source>
        <dbReference type="ARBA" id="ARBA00005189"/>
    </source>
</evidence>
<dbReference type="Proteomes" id="UP001217089">
    <property type="component" value="Unassembled WGS sequence"/>
</dbReference>
<comment type="catalytic activity">
    <reaction evidence="14">
        <text>a 1,2-diacyl-sn-glycero-3-phosphoethanolamine + S-adenosyl-L-methionine = a 1,2-diacyl-sn-glycero-3-phospho-N-methylethanolamine + S-adenosyl-L-homocysteine + H(+)</text>
        <dbReference type="Rhea" id="RHEA:11164"/>
        <dbReference type="ChEBI" id="CHEBI:15378"/>
        <dbReference type="ChEBI" id="CHEBI:57856"/>
        <dbReference type="ChEBI" id="CHEBI:59789"/>
        <dbReference type="ChEBI" id="CHEBI:64573"/>
        <dbReference type="ChEBI" id="CHEBI:64612"/>
        <dbReference type="EC" id="2.1.1.17"/>
    </reaction>
</comment>
<comment type="subcellular location">
    <subcellularLocation>
        <location evidence="14">Endoplasmic reticulum membrane</location>
        <topology evidence="14">Multi-pass membrane protein</topology>
    </subcellularLocation>
    <subcellularLocation>
        <location evidence="14">Mitochondrion membrane</location>
        <topology evidence="14">Multi-pass membrane protein</topology>
    </subcellularLocation>
</comment>
<keyword evidence="11 14" id="KW-0472">Membrane</keyword>
<dbReference type="PROSITE" id="PS51599">
    <property type="entry name" value="SAM_PEMT_PEM2"/>
    <property type="match status" value="1"/>
</dbReference>
<proteinExistence type="inferred from homology"/>
<evidence type="ECO:0000256" key="15">
    <source>
        <dbReference type="SAM" id="Phobius"/>
    </source>
</evidence>
<comment type="function">
    <text evidence="14">Catalyzes the three sequential steps of the methylation pathway for the biosynthesis of phosphatidylcholine, a critical and essential component for membrane structure. Uses S-adenosylmethionine (S-adenosyl-L-methionine, SAM or AdoMet) as the methyl group donor for the methylation of phosphatidylethanolamine (1,2-diacyl-sn-glycero-3-phosphoethanolamine, PE) to phosphatidylmonomethylethanolamine (1,2-diacyl-sn-glycero-3-phospho-N-methylethanolamine, PMME), PMME to phosphatidyldimethylethanolamine (1,2-diacyl-sn-glycero-3-phospho-N,N-dimethylethanolamine, PDME), and PDME to phosphatidylcholine (1,2-diacyl-sn-glycero-3-phosphocholine, PC), producing S-adenosyl-L-homocysteine in each step.</text>
</comment>
<keyword evidence="13 14" id="KW-1208">Phospholipid metabolism</keyword>
<comment type="catalytic activity">
    <reaction evidence="14">
        <text>a 1,2-diacyl-sn-glycero-3-phospho-N-methylethanolamine + S-adenosyl-L-methionine = a 1,2-diacyl-sn-glycero-3-phospho-N,N-dimethylethanolamine + S-adenosyl-L-homocysteine + H(+)</text>
        <dbReference type="Rhea" id="RHEA:32735"/>
        <dbReference type="ChEBI" id="CHEBI:15378"/>
        <dbReference type="ChEBI" id="CHEBI:57856"/>
        <dbReference type="ChEBI" id="CHEBI:59789"/>
        <dbReference type="ChEBI" id="CHEBI:64572"/>
        <dbReference type="ChEBI" id="CHEBI:64573"/>
        <dbReference type="EC" id="2.1.1.71"/>
    </reaction>
</comment>
<feature type="transmembrane region" description="Helical" evidence="15">
    <location>
        <begin position="51"/>
        <end position="70"/>
    </location>
</feature>
<comment type="pathway">
    <text evidence="2">Lipid metabolism.</text>
</comment>
<keyword evidence="10 14" id="KW-0443">Lipid metabolism</keyword>
<evidence type="ECO:0000256" key="9">
    <source>
        <dbReference type="ARBA" id="ARBA00022989"/>
    </source>
</evidence>
<dbReference type="HAMAP" id="MF_03216">
    <property type="entry name" value="PLMT"/>
    <property type="match status" value="1"/>
</dbReference>
<keyword evidence="7 14" id="KW-0812">Transmembrane</keyword>
<evidence type="ECO:0000256" key="7">
    <source>
        <dbReference type="ARBA" id="ARBA00022692"/>
    </source>
</evidence>
<dbReference type="Pfam" id="PF04191">
    <property type="entry name" value="PEMT"/>
    <property type="match status" value="1"/>
</dbReference>
<keyword evidence="4 14" id="KW-0489">Methyltransferase</keyword>
<dbReference type="PANTHER" id="PTHR15458:SF5">
    <property type="entry name" value="PHOSPHATIDYLETHANOLAMINE N-METHYLTRANSFERASE"/>
    <property type="match status" value="1"/>
</dbReference>
<feature type="transmembrane region" description="Helical" evidence="15">
    <location>
        <begin position="91"/>
        <end position="109"/>
    </location>
</feature>
<keyword evidence="6 14" id="KW-0949">S-adenosyl-L-methionine</keyword>
<keyword evidence="9 14" id="KW-1133">Transmembrane helix</keyword>
<evidence type="ECO:0000256" key="6">
    <source>
        <dbReference type="ARBA" id="ARBA00022691"/>
    </source>
</evidence>
<dbReference type="EC" id="2.1.1.17" evidence="14"/>
<reference evidence="16 17" key="1">
    <citation type="submission" date="2022-12" db="EMBL/GenBank/DDBJ databases">
        <title>Chromosome-level genome of Tegillarca granosa.</title>
        <authorList>
            <person name="Kim J."/>
        </authorList>
    </citation>
    <scope>NUCLEOTIDE SEQUENCE [LARGE SCALE GENOMIC DNA]</scope>
    <source>
        <strain evidence="16">Teg-2019</strain>
        <tissue evidence="16">Adductor muscle</tissue>
    </source>
</reference>
<comment type="pathway">
    <text evidence="1 14">Phospholipid metabolism; phosphatidylcholine biosynthesis.</text>
</comment>
<comment type="similarity">
    <text evidence="14">Belongs to the class VI-like SAM-binding methyltransferase superfamily. PEMT/PEM2 methyltransferase family.</text>
</comment>
<keyword evidence="5 14" id="KW-0808">Transferase</keyword>
<keyword evidence="14" id="KW-0496">Mitochondrion</keyword>
<name>A0ABQ9F631_TEGGR</name>
<evidence type="ECO:0000256" key="4">
    <source>
        <dbReference type="ARBA" id="ARBA00022603"/>
    </source>
</evidence>
<evidence type="ECO:0000256" key="1">
    <source>
        <dbReference type="ARBA" id="ARBA00004969"/>
    </source>
</evidence>
<evidence type="ECO:0000256" key="11">
    <source>
        <dbReference type="ARBA" id="ARBA00023136"/>
    </source>
</evidence>
<gene>
    <name evidence="16" type="ORF">KUTeg_011021</name>
</gene>
<feature type="topological domain" description="Cytoplasmic" evidence="14">
    <location>
        <begin position="105"/>
        <end position="131"/>
    </location>
</feature>
<comment type="caution">
    <text evidence="16">The sequence shown here is derived from an EMBL/GenBank/DDBJ whole genome shotgun (WGS) entry which is preliminary data.</text>
</comment>
<sequence length="219" mass="25006">MSGFPFSFHIRLQTIFKPHGLMVRRKPQGCCDDVIFLDLSEMDLNVDLTDVHFWVSLATIMFNPFFWNVVARSEYRNHTLEHFLGSPQRGCIFLGIVIVGLGILRDWLFKIAIESQPRWSLLHENWILFLGYACILFGCYLVFTSYWALGFYGTFLGDYFGILMDDKVTGFPFNITDNPMYWGSTLNFLGTALVKASQSGIFLSLVAGVSYQIAITFEG</sequence>
<protein>
    <recommendedName>
        <fullName evidence="14">Phosphatidylethanolamine N-methyltransferase</fullName>
        <shortName evidence="14">PEAMT</shortName>
        <shortName evidence="14">PEMT</shortName>
        <ecNumber evidence="14">2.1.1.17</ecNumber>
        <ecNumber evidence="14">2.1.1.71</ecNumber>
    </recommendedName>
    <alternativeName>
        <fullName evidence="14">Phospholipid methyltransferase</fullName>
        <shortName evidence="14">PLMT</shortName>
    </alternativeName>
</protein>
<evidence type="ECO:0000256" key="10">
    <source>
        <dbReference type="ARBA" id="ARBA00023098"/>
    </source>
</evidence>
<dbReference type="Gene3D" id="1.20.120.1630">
    <property type="match status" value="1"/>
</dbReference>
<evidence type="ECO:0000256" key="12">
    <source>
        <dbReference type="ARBA" id="ARBA00023209"/>
    </source>
</evidence>
<evidence type="ECO:0000313" key="17">
    <source>
        <dbReference type="Proteomes" id="UP001217089"/>
    </source>
</evidence>
<comment type="catalytic activity">
    <reaction evidence="14">
        <text>a 1,2-diacyl-sn-glycero-3-phospho-N,N-dimethylethanolamine + S-adenosyl-L-methionine = a 1,2-diacyl-sn-glycero-3-phosphocholine + S-adenosyl-L-homocysteine + H(+)</text>
        <dbReference type="Rhea" id="RHEA:32739"/>
        <dbReference type="ChEBI" id="CHEBI:15378"/>
        <dbReference type="ChEBI" id="CHEBI:57643"/>
        <dbReference type="ChEBI" id="CHEBI:57856"/>
        <dbReference type="ChEBI" id="CHEBI:59789"/>
        <dbReference type="ChEBI" id="CHEBI:64572"/>
    </reaction>
</comment>
<keyword evidence="12 14" id="KW-0594">Phospholipid biosynthesis</keyword>
<accession>A0ABQ9F631</accession>